<organism evidence="2">
    <name type="scientific">Streptomyces sp. SID12501</name>
    <dbReference type="NCBI Taxonomy" id="2706042"/>
    <lineage>
        <taxon>Bacteria</taxon>
        <taxon>Bacillati</taxon>
        <taxon>Actinomycetota</taxon>
        <taxon>Actinomycetes</taxon>
        <taxon>Kitasatosporales</taxon>
        <taxon>Streptomycetaceae</taxon>
        <taxon>Streptomyces</taxon>
    </lineage>
</organism>
<protein>
    <recommendedName>
        <fullName evidence="3">Transposase</fullName>
    </recommendedName>
</protein>
<evidence type="ECO:0000256" key="1">
    <source>
        <dbReference type="SAM" id="MobiDB-lite"/>
    </source>
</evidence>
<dbReference type="SUPFAM" id="SSF53098">
    <property type="entry name" value="Ribonuclease H-like"/>
    <property type="match status" value="1"/>
</dbReference>
<dbReference type="InterPro" id="IPR012337">
    <property type="entry name" value="RNaseH-like_sf"/>
</dbReference>
<dbReference type="RefSeq" id="WP_164316351.1">
    <property type="nucleotide sequence ID" value="NZ_JAAGLU010000016.1"/>
</dbReference>
<sequence>MKVQQGYVLRIPSNFTFMLGDGTTTTCKKIVKKCLKPKKRWQIVSAGAGDKGERLYGWAWVATGEPRHLLLIRKHLKTGELAYHLCFAPEGQRVTLRRLITAAGLRRPVEEDFEFGKDLFGLDQSQVRLYEAIRRHTVLVMIASAVCSVAAAQARPRTDTQARPPTGPEDIPPPEPGHVPLTVAAIKNLLGALNPRQATLEHRVHWQNWRDRHRARARWHHQRARLGRPLENPYPQVK</sequence>
<name>A0A6B3BV16_9ACTN</name>
<comment type="caution">
    <text evidence="2">The sequence shown here is derived from an EMBL/GenBank/DDBJ whole genome shotgun (WGS) entry which is preliminary data.</text>
</comment>
<evidence type="ECO:0000313" key="2">
    <source>
        <dbReference type="EMBL" id="NEC88237.1"/>
    </source>
</evidence>
<dbReference type="EMBL" id="JAAGLU010000016">
    <property type="protein sequence ID" value="NEC88237.1"/>
    <property type="molecule type" value="Genomic_DNA"/>
</dbReference>
<gene>
    <name evidence="2" type="ORF">G3I71_20965</name>
</gene>
<dbReference type="AlphaFoldDB" id="A0A6B3BV16"/>
<accession>A0A6B3BV16</accession>
<reference evidence="2" key="1">
    <citation type="submission" date="2020-01" db="EMBL/GenBank/DDBJ databases">
        <title>Insect and environment-associated Actinomycetes.</title>
        <authorList>
            <person name="Currrie C."/>
            <person name="Chevrette M."/>
            <person name="Carlson C."/>
            <person name="Stubbendieck R."/>
            <person name="Wendt-Pienkowski E."/>
        </authorList>
    </citation>
    <scope>NUCLEOTIDE SEQUENCE</scope>
    <source>
        <strain evidence="2">SID12501</strain>
    </source>
</reference>
<feature type="compositionally biased region" description="Pro residues" evidence="1">
    <location>
        <begin position="165"/>
        <end position="176"/>
    </location>
</feature>
<proteinExistence type="predicted"/>
<evidence type="ECO:0008006" key="3">
    <source>
        <dbReference type="Google" id="ProtNLM"/>
    </source>
</evidence>
<feature type="region of interest" description="Disordered" evidence="1">
    <location>
        <begin position="154"/>
        <end position="176"/>
    </location>
</feature>